<evidence type="ECO:0000313" key="2">
    <source>
        <dbReference type="EMBL" id="MBO8443009.1"/>
    </source>
</evidence>
<gene>
    <name evidence="2" type="ORF">IAC42_04545</name>
</gene>
<reference evidence="2" key="1">
    <citation type="submission" date="2020-10" db="EMBL/GenBank/DDBJ databases">
        <authorList>
            <person name="Gilroy R."/>
        </authorList>
    </citation>
    <scope>NUCLEOTIDE SEQUENCE</scope>
    <source>
        <strain evidence="2">11167</strain>
    </source>
</reference>
<dbReference type="Pfam" id="PF01106">
    <property type="entry name" value="NifU"/>
    <property type="match status" value="1"/>
</dbReference>
<proteinExistence type="predicted"/>
<dbReference type="SUPFAM" id="SSF117916">
    <property type="entry name" value="Fe-S cluster assembly (FSCA) domain-like"/>
    <property type="match status" value="1"/>
</dbReference>
<dbReference type="GO" id="GO:0016226">
    <property type="term" value="P:iron-sulfur cluster assembly"/>
    <property type="evidence" value="ECO:0007669"/>
    <property type="project" value="InterPro"/>
</dbReference>
<sequence>MPEITLEQKVVEAINQIRPSLQNDGGDIEFLRMENDKDVYVKLVGACAGCPMSQMTLKNGVEKYLRATVDPNIEVINATML</sequence>
<name>A0A9D9H9L5_9SPIR</name>
<dbReference type="AlphaFoldDB" id="A0A9D9H9L5"/>
<accession>A0A9D9H9L5</accession>
<dbReference type="EMBL" id="JADIMU010000028">
    <property type="protein sequence ID" value="MBO8443009.1"/>
    <property type="molecule type" value="Genomic_DNA"/>
</dbReference>
<organism evidence="2 3">
    <name type="scientific">Candidatus Aphodenecus pullistercoris</name>
    <dbReference type="NCBI Taxonomy" id="2840669"/>
    <lineage>
        <taxon>Bacteria</taxon>
        <taxon>Pseudomonadati</taxon>
        <taxon>Spirochaetota</taxon>
        <taxon>Spirochaetia</taxon>
        <taxon>Spirochaetales</taxon>
        <taxon>Candidatus Aphodenecus</taxon>
    </lineage>
</organism>
<dbReference type="InterPro" id="IPR034904">
    <property type="entry name" value="FSCA_dom_sf"/>
</dbReference>
<evidence type="ECO:0000313" key="3">
    <source>
        <dbReference type="Proteomes" id="UP000823633"/>
    </source>
</evidence>
<comment type="caution">
    <text evidence="2">The sequence shown here is derived from an EMBL/GenBank/DDBJ whole genome shotgun (WGS) entry which is preliminary data.</text>
</comment>
<evidence type="ECO:0000259" key="1">
    <source>
        <dbReference type="Pfam" id="PF01106"/>
    </source>
</evidence>
<feature type="domain" description="NIF system FeS cluster assembly NifU C-terminal" evidence="1">
    <location>
        <begin position="11"/>
        <end position="76"/>
    </location>
</feature>
<reference evidence="2" key="2">
    <citation type="journal article" date="2021" name="PeerJ">
        <title>Extensive microbial diversity within the chicken gut microbiome revealed by metagenomics and culture.</title>
        <authorList>
            <person name="Gilroy R."/>
            <person name="Ravi A."/>
            <person name="Getino M."/>
            <person name="Pursley I."/>
            <person name="Horton D.L."/>
            <person name="Alikhan N.F."/>
            <person name="Baker D."/>
            <person name="Gharbi K."/>
            <person name="Hall N."/>
            <person name="Watson M."/>
            <person name="Adriaenssens E.M."/>
            <person name="Foster-Nyarko E."/>
            <person name="Jarju S."/>
            <person name="Secka A."/>
            <person name="Antonio M."/>
            <person name="Oren A."/>
            <person name="Chaudhuri R.R."/>
            <person name="La Ragione R."/>
            <person name="Hildebrand F."/>
            <person name="Pallen M.J."/>
        </authorList>
    </citation>
    <scope>NUCLEOTIDE SEQUENCE</scope>
    <source>
        <strain evidence="2">11167</strain>
    </source>
</reference>
<protein>
    <submittedName>
        <fullName evidence="2">NifU family protein</fullName>
    </submittedName>
</protein>
<dbReference type="GO" id="GO:0051536">
    <property type="term" value="F:iron-sulfur cluster binding"/>
    <property type="evidence" value="ECO:0007669"/>
    <property type="project" value="InterPro"/>
</dbReference>
<dbReference type="Proteomes" id="UP000823633">
    <property type="component" value="Unassembled WGS sequence"/>
</dbReference>
<dbReference type="GO" id="GO:0005506">
    <property type="term" value="F:iron ion binding"/>
    <property type="evidence" value="ECO:0007669"/>
    <property type="project" value="InterPro"/>
</dbReference>
<dbReference type="PANTHER" id="PTHR11178">
    <property type="entry name" value="IRON-SULFUR CLUSTER SCAFFOLD PROTEIN NFU-RELATED"/>
    <property type="match status" value="1"/>
</dbReference>
<dbReference type="InterPro" id="IPR001075">
    <property type="entry name" value="NIF_FeS_clus_asmbl_NifU_C"/>
</dbReference>
<dbReference type="Gene3D" id="3.30.300.130">
    <property type="entry name" value="Fe-S cluster assembly (FSCA)"/>
    <property type="match status" value="1"/>
</dbReference>